<keyword evidence="2" id="KW-1185">Reference proteome</keyword>
<reference evidence="1" key="1">
    <citation type="journal article" date="2018" name="Virology">
        <title>A giant virus infecting green algae encodes key fermentation genes.</title>
        <authorList>
            <person name="Schvarcz C.R."/>
            <person name="Steward G.F."/>
        </authorList>
    </citation>
    <scope>NUCLEOTIDE SEQUENCE [LARGE SCALE GENOMIC DNA]</scope>
</reference>
<organism evidence="1">
    <name type="scientific">Tetraselmis virus 1</name>
    <dbReference type="NCBI Taxonomy" id="2060617"/>
    <lineage>
        <taxon>Viruses</taxon>
        <taxon>Varidnaviria</taxon>
        <taxon>Bamfordvirae</taxon>
        <taxon>Nucleocytoviricota</taxon>
        <taxon>Megaviricetes</taxon>
        <taxon>Imitervirales</taxon>
        <taxon>Allomimiviridae</taxon>
        <taxon>Oceanusvirus</taxon>
        <taxon>Oceanusvirus kaneohense</taxon>
    </lineage>
</organism>
<proteinExistence type="predicted"/>
<dbReference type="Proteomes" id="UP000244773">
    <property type="component" value="Segment"/>
</dbReference>
<sequence length="161" mass="18552">MIYCSEYDTFLYIRDYDPYITSQELLQGEADAIQKISSSKSSHVAIQLESVCSKSKKNILTEALNKKVDQLSVFLSDFTELQWFIKVSRQSSNVNINVNSEILNIDGLDIILKECYRRSKYGYQLTFNDLSYETTLQIAETFINLESRFKTAIISILVTKD</sequence>
<protein>
    <submittedName>
        <fullName evidence="1">Uncharacterized protein</fullName>
    </submittedName>
</protein>
<gene>
    <name evidence="1" type="ORF">TetV_245</name>
</gene>
<accession>A0A2P0VN42</accession>
<evidence type="ECO:0000313" key="1">
    <source>
        <dbReference type="EMBL" id="AUF82337.1"/>
    </source>
</evidence>
<evidence type="ECO:0000313" key="2">
    <source>
        <dbReference type="Proteomes" id="UP000244773"/>
    </source>
</evidence>
<name>A0A2P0VN42_9VIRU</name>
<dbReference type="EMBL" id="KY322437">
    <property type="protein sequence ID" value="AUF82337.1"/>
    <property type="molecule type" value="Genomic_DNA"/>
</dbReference>